<dbReference type="InterPro" id="IPR012340">
    <property type="entry name" value="NA-bd_OB-fold"/>
</dbReference>
<dbReference type="SMART" id="SM00316">
    <property type="entry name" value="S1"/>
    <property type="match status" value="4"/>
</dbReference>
<dbReference type="FunFam" id="2.40.50.140:FF:000103">
    <property type="entry name" value="protein RRP5 homolog"/>
    <property type="match status" value="1"/>
</dbReference>
<dbReference type="InterPro" id="IPR050437">
    <property type="entry name" value="Ribos_protein_bS1-like"/>
</dbReference>
<dbReference type="SUPFAM" id="SSF50249">
    <property type="entry name" value="Nucleic acid-binding proteins"/>
    <property type="match status" value="4"/>
</dbReference>
<dbReference type="GO" id="GO:0022627">
    <property type="term" value="C:cytosolic small ribosomal subunit"/>
    <property type="evidence" value="ECO:0007669"/>
    <property type="project" value="TreeGrafter"/>
</dbReference>
<dbReference type="GO" id="GO:0003729">
    <property type="term" value="F:mRNA binding"/>
    <property type="evidence" value="ECO:0007669"/>
    <property type="project" value="TreeGrafter"/>
</dbReference>
<protein>
    <recommendedName>
        <fullName evidence="6">S1 motif domain-containing protein</fullName>
    </recommendedName>
</protein>
<dbReference type="InterPro" id="IPR035104">
    <property type="entry name" value="Ribosomal_protein_S1-like"/>
</dbReference>
<organism evidence="7">
    <name type="scientific">marine sediment metagenome</name>
    <dbReference type="NCBI Taxonomy" id="412755"/>
    <lineage>
        <taxon>unclassified sequences</taxon>
        <taxon>metagenomes</taxon>
        <taxon>ecological metagenomes</taxon>
    </lineage>
</organism>
<feature type="non-terminal residue" evidence="7">
    <location>
        <position position="1"/>
    </location>
</feature>
<proteinExistence type="inferred from homology"/>
<evidence type="ECO:0000256" key="5">
    <source>
        <dbReference type="ARBA" id="ARBA00023274"/>
    </source>
</evidence>
<evidence type="ECO:0000259" key="6">
    <source>
        <dbReference type="PROSITE" id="PS50126"/>
    </source>
</evidence>
<reference evidence="7" key="1">
    <citation type="journal article" date="2015" name="Nature">
        <title>Complex archaea that bridge the gap between prokaryotes and eukaryotes.</title>
        <authorList>
            <person name="Spang A."/>
            <person name="Saw J.H."/>
            <person name="Jorgensen S.L."/>
            <person name="Zaremba-Niedzwiedzka K."/>
            <person name="Martijn J."/>
            <person name="Lind A.E."/>
            <person name="van Eijk R."/>
            <person name="Schleper C."/>
            <person name="Guy L."/>
            <person name="Ettema T.J."/>
        </authorList>
    </citation>
    <scope>NUCLEOTIDE SEQUENCE</scope>
</reference>
<accession>A0A0F9D5R2</accession>
<dbReference type="PROSITE" id="PS50126">
    <property type="entry name" value="S1"/>
    <property type="match status" value="4"/>
</dbReference>
<dbReference type="PRINTS" id="PR00681">
    <property type="entry name" value="RIBOSOMALS1"/>
</dbReference>
<comment type="caution">
    <text evidence="7">The sequence shown here is derived from an EMBL/GenBank/DDBJ whole genome shotgun (WGS) entry which is preliminary data.</text>
</comment>
<feature type="domain" description="S1 motif" evidence="6">
    <location>
        <begin position="66"/>
        <end position="136"/>
    </location>
</feature>
<evidence type="ECO:0000313" key="7">
    <source>
        <dbReference type="EMBL" id="KKL49036.1"/>
    </source>
</evidence>
<keyword evidence="3" id="KW-0694">RNA-binding</keyword>
<comment type="similarity">
    <text evidence="1">Belongs to the bacterial ribosomal protein bS1 family.</text>
</comment>
<evidence type="ECO:0000256" key="1">
    <source>
        <dbReference type="ARBA" id="ARBA00006767"/>
    </source>
</evidence>
<evidence type="ECO:0000256" key="3">
    <source>
        <dbReference type="ARBA" id="ARBA00022884"/>
    </source>
</evidence>
<feature type="domain" description="S1 motif" evidence="6">
    <location>
        <begin position="240"/>
        <end position="309"/>
    </location>
</feature>
<dbReference type="PANTHER" id="PTHR10724:SF7">
    <property type="entry name" value="SMALL RIBOSOMAL SUBUNIT PROTEIN BS1C"/>
    <property type="match status" value="1"/>
</dbReference>
<dbReference type="AlphaFoldDB" id="A0A0F9D5R2"/>
<evidence type="ECO:0000256" key="2">
    <source>
        <dbReference type="ARBA" id="ARBA00022737"/>
    </source>
</evidence>
<dbReference type="FunFam" id="2.40.50.140:FF:000011">
    <property type="entry name" value="30S ribosomal protein S1"/>
    <property type="match status" value="1"/>
</dbReference>
<keyword evidence="2" id="KW-0677">Repeat</keyword>
<dbReference type="Pfam" id="PF00575">
    <property type="entry name" value="S1"/>
    <property type="match status" value="4"/>
</dbReference>
<evidence type="ECO:0000256" key="4">
    <source>
        <dbReference type="ARBA" id="ARBA00022980"/>
    </source>
</evidence>
<feature type="domain" description="S1 motif" evidence="6">
    <location>
        <begin position="153"/>
        <end position="223"/>
    </location>
</feature>
<dbReference type="Gene3D" id="2.40.50.140">
    <property type="entry name" value="Nucleic acid-binding proteins"/>
    <property type="match status" value="4"/>
</dbReference>
<name>A0A0F9D5R2_9ZZZZ</name>
<gene>
    <name evidence="7" type="ORF">LCGC14_2319540</name>
</gene>
<dbReference type="EMBL" id="LAZR01033107">
    <property type="protein sequence ID" value="KKL49036.1"/>
    <property type="molecule type" value="Genomic_DNA"/>
</dbReference>
<keyword evidence="4" id="KW-0689">Ribosomal protein</keyword>
<dbReference type="InterPro" id="IPR003029">
    <property type="entry name" value="S1_domain"/>
</dbReference>
<sequence length="347" mass="39177">GSIDGLLHVNDMSWGKVSNPNKYVAKDEKLRLKILSMNKENKKISLGLKQLSPDPWESFEDKYAKGMKSKGTVTKLTNFGAFIELEDGIEGLLHISELSWTKRINHPKELLKVGDIVEVMLLDFDKNKRTISLGLKQVFPNPWDDIDVRYPVGSKTRATVSKVTKYGAFVEMEEGIDGFIHASDISWTKQVKTASDIFKKDKVLVVVILSIDKEARKIQIGLKQLTENPWENLFLKYPKGSVVSGIITSVTDFGVFVKVEKEIEGLIHISKLSNEKIEDPKDHFKVGNKVKATVLNIDKEKQKITLSIKDFINRLEEKEMQKYLEDDTAKTGSITLGDIIDLSKIGK</sequence>
<dbReference type="PANTHER" id="PTHR10724">
    <property type="entry name" value="30S RIBOSOMAL PROTEIN S1"/>
    <property type="match status" value="1"/>
</dbReference>
<dbReference type="GO" id="GO:0003735">
    <property type="term" value="F:structural constituent of ribosome"/>
    <property type="evidence" value="ECO:0007669"/>
    <property type="project" value="TreeGrafter"/>
</dbReference>
<keyword evidence="5" id="KW-0687">Ribonucleoprotein</keyword>
<dbReference type="GO" id="GO:0006412">
    <property type="term" value="P:translation"/>
    <property type="evidence" value="ECO:0007669"/>
    <property type="project" value="TreeGrafter"/>
</dbReference>
<feature type="domain" description="S1 motif" evidence="6">
    <location>
        <begin position="1"/>
        <end position="49"/>
    </location>
</feature>